<evidence type="ECO:0000256" key="1">
    <source>
        <dbReference type="SAM" id="Phobius"/>
    </source>
</evidence>
<dbReference type="Proteomes" id="UP000092024">
    <property type="component" value="Unassembled WGS sequence"/>
</dbReference>
<evidence type="ECO:0000313" key="3">
    <source>
        <dbReference type="Proteomes" id="UP000092024"/>
    </source>
</evidence>
<gene>
    <name evidence="2" type="ORF">A7K91_02340</name>
</gene>
<organism evidence="2 3">
    <name type="scientific">Paenibacillus oryzae</name>
    <dbReference type="NCBI Taxonomy" id="1844972"/>
    <lineage>
        <taxon>Bacteria</taxon>
        <taxon>Bacillati</taxon>
        <taxon>Bacillota</taxon>
        <taxon>Bacilli</taxon>
        <taxon>Bacillales</taxon>
        <taxon>Paenibacillaceae</taxon>
        <taxon>Paenibacillus</taxon>
    </lineage>
</organism>
<keyword evidence="1" id="KW-0472">Membrane</keyword>
<sequence>MTLVSTGIAATNALLNKSTSHLMKKLTHLLKQTAKHSKLNNDPEKGYWGIPSSFFILTITIIVIKLFLIIFFN</sequence>
<name>A0A1A5YA63_9BACL</name>
<keyword evidence="1" id="KW-0812">Transmembrane</keyword>
<dbReference type="EMBL" id="LYPA01000080">
    <property type="protein sequence ID" value="OBR62472.1"/>
    <property type="molecule type" value="Genomic_DNA"/>
</dbReference>
<keyword evidence="1" id="KW-1133">Transmembrane helix</keyword>
<keyword evidence="3" id="KW-1185">Reference proteome</keyword>
<reference evidence="2 3" key="1">
    <citation type="submission" date="2016-05" db="EMBL/GenBank/DDBJ databases">
        <title>Paenibacillus oryzae. sp. nov., isolated from the rice root.</title>
        <authorList>
            <person name="Zhang J."/>
            <person name="Zhang X."/>
        </authorList>
    </citation>
    <scope>NUCLEOTIDE SEQUENCE [LARGE SCALE GENOMIC DNA]</scope>
    <source>
        <strain evidence="2 3">1DrF-4</strain>
    </source>
</reference>
<dbReference type="AlphaFoldDB" id="A0A1A5YA63"/>
<protein>
    <submittedName>
        <fullName evidence="2">Uncharacterized protein</fullName>
    </submittedName>
</protein>
<evidence type="ECO:0000313" key="2">
    <source>
        <dbReference type="EMBL" id="OBR62472.1"/>
    </source>
</evidence>
<comment type="caution">
    <text evidence="2">The sequence shown here is derived from an EMBL/GenBank/DDBJ whole genome shotgun (WGS) entry which is preliminary data.</text>
</comment>
<proteinExistence type="predicted"/>
<accession>A0A1A5YA63</accession>
<feature type="transmembrane region" description="Helical" evidence="1">
    <location>
        <begin position="47"/>
        <end position="72"/>
    </location>
</feature>